<dbReference type="InterPro" id="IPR011713">
    <property type="entry name" value="Leu-rich_rpt_3"/>
</dbReference>
<dbReference type="PANTHER" id="PTHR11017">
    <property type="entry name" value="LEUCINE-RICH REPEAT-CONTAINING PROTEIN"/>
    <property type="match status" value="1"/>
</dbReference>
<dbReference type="Pfam" id="PF23282">
    <property type="entry name" value="WHD_ROQ1"/>
    <property type="match status" value="1"/>
</dbReference>
<dbReference type="GO" id="GO:0007165">
    <property type="term" value="P:signal transduction"/>
    <property type="evidence" value="ECO:0007669"/>
    <property type="project" value="InterPro"/>
</dbReference>
<dbReference type="AlphaFoldDB" id="A0A7N2MDQ8"/>
<keyword evidence="4" id="KW-0520">NAD</keyword>
<dbReference type="GO" id="GO:0006952">
    <property type="term" value="P:defense response"/>
    <property type="evidence" value="ECO:0007669"/>
    <property type="project" value="UniProtKB-KW"/>
</dbReference>
<keyword evidence="2" id="KW-0677">Repeat</keyword>
<evidence type="ECO:0000256" key="2">
    <source>
        <dbReference type="ARBA" id="ARBA00022737"/>
    </source>
</evidence>
<dbReference type="FunFam" id="3.40.50.10140:FF:000007">
    <property type="entry name" value="Disease resistance protein (TIR-NBS-LRR class)"/>
    <property type="match status" value="1"/>
</dbReference>
<reference evidence="6 7" key="1">
    <citation type="journal article" date="2016" name="G3 (Bethesda)">
        <title>First Draft Assembly and Annotation of the Genome of a California Endemic Oak Quercus lobata Nee (Fagaceae).</title>
        <authorList>
            <person name="Sork V.L."/>
            <person name="Fitz-Gibbon S.T."/>
            <person name="Puiu D."/>
            <person name="Crepeau M."/>
            <person name="Gugger P.F."/>
            <person name="Sherman R."/>
            <person name="Stevens K."/>
            <person name="Langley C.H."/>
            <person name="Pellegrini M."/>
            <person name="Salzberg S.L."/>
        </authorList>
    </citation>
    <scope>NUCLEOTIDE SEQUENCE [LARGE SCALE GENOMIC DNA]</scope>
    <source>
        <strain evidence="6 7">cv. SW786</strain>
    </source>
</reference>
<dbReference type="InterPro" id="IPR042197">
    <property type="entry name" value="Apaf_helical"/>
</dbReference>
<dbReference type="SUPFAM" id="SSF52200">
    <property type="entry name" value="Toll/Interleukin receptor TIR domain"/>
    <property type="match status" value="1"/>
</dbReference>
<dbReference type="RefSeq" id="XP_030929542.1">
    <property type="nucleotide sequence ID" value="XM_031073682.1"/>
</dbReference>
<dbReference type="InterPro" id="IPR027417">
    <property type="entry name" value="P-loop_NTPase"/>
</dbReference>
<dbReference type="InterPro" id="IPR036390">
    <property type="entry name" value="WH_DNA-bd_sf"/>
</dbReference>
<name>A0A7N2MDQ8_QUELO</name>
<dbReference type="Pfam" id="PF00931">
    <property type="entry name" value="NB-ARC"/>
    <property type="match status" value="1"/>
</dbReference>
<dbReference type="Gene3D" id="3.80.10.10">
    <property type="entry name" value="Ribonuclease Inhibitor"/>
    <property type="match status" value="2"/>
</dbReference>
<evidence type="ECO:0000256" key="4">
    <source>
        <dbReference type="ARBA" id="ARBA00023027"/>
    </source>
</evidence>
<dbReference type="InterPro" id="IPR032675">
    <property type="entry name" value="LRR_dom_sf"/>
</dbReference>
<reference evidence="6" key="2">
    <citation type="submission" date="2021-01" db="UniProtKB">
        <authorList>
            <consortium name="EnsemblPlants"/>
        </authorList>
    </citation>
    <scope>IDENTIFICATION</scope>
</reference>
<dbReference type="Gene3D" id="1.10.8.430">
    <property type="entry name" value="Helical domain of apoptotic protease-activating factors"/>
    <property type="match status" value="1"/>
</dbReference>
<dbReference type="InterPro" id="IPR044974">
    <property type="entry name" value="Disease_R_plants"/>
</dbReference>
<dbReference type="InterPro" id="IPR058192">
    <property type="entry name" value="WHD_ROQ1-like"/>
</dbReference>
<dbReference type="Pfam" id="PF23286">
    <property type="entry name" value="LRR_13"/>
    <property type="match status" value="1"/>
</dbReference>
<evidence type="ECO:0000313" key="6">
    <source>
        <dbReference type="EnsemblPlants" id="QL08p044305:mrna"/>
    </source>
</evidence>
<evidence type="ECO:0000313" key="7">
    <source>
        <dbReference type="Proteomes" id="UP000594261"/>
    </source>
</evidence>
<evidence type="ECO:0000256" key="1">
    <source>
        <dbReference type="ARBA" id="ARBA00022614"/>
    </source>
</evidence>
<gene>
    <name evidence="6" type="primary">LOC115955536</name>
</gene>
<dbReference type="SUPFAM" id="SSF46785">
    <property type="entry name" value="Winged helix' DNA-binding domain"/>
    <property type="match status" value="1"/>
</dbReference>
<dbReference type="InterPro" id="IPR000157">
    <property type="entry name" value="TIR_dom"/>
</dbReference>
<dbReference type="EnsemblPlants" id="QL08p044305:mrna">
    <property type="protein sequence ID" value="QL08p044305:mrna"/>
    <property type="gene ID" value="QL08p044305"/>
</dbReference>
<keyword evidence="3" id="KW-0611">Plant defense</keyword>
<dbReference type="GeneID" id="115955536"/>
<dbReference type="Pfam" id="PF01582">
    <property type="entry name" value="TIR"/>
    <property type="match status" value="1"/>
</dbReference>
<keyword evidence="7" id="KW-1185">Reference proteome</keyword>
<proteinExistence type="predicted"/>
<dbReference type="InterPro" id="IPR002182">
    <property type="entry name" value="NB-ARC"/>
</dbReference>
<protein>
    <recommendedName>
        <fullName evidence="5">TIR domain-containing protein</fullName>
    </recommendedName>
</protein>
<dbReference type="Gene3D" id="3.40.50.300">
    <property type="entry name" value="P-loop containing nucleotide triphosphate hydrolases"/>
    <property type="match status" value="1"/>
</dbReference>
<dbReference type="PRINTS" id="PR00364">
    <property type="entry name" value="DISEASERSIST"/>
</dbReference>
<sequence length="799" mass="91479">MALTNDGSTFSLRIGKWIFDVFLNFRGEDARHSFLRLLYAALVEKKISTFKDDEVLERGKPIPSELLKAIEGSRFSVVIFSKNYASSSWCLDELTKIVECRQKMKGHTIFPVFFDVEPTEVRKQEGSFGEAFAKHEEAFKENLEKVKKWRDALKEVTNISGWVIPKGQESEYIEPIVERIFKTLSSIKLNEGLVGIESRVWEVYSELKIGSTDVRMFGIYGTGGIGKTTIARVVYDSFSNQFEASSFLHDVRETYERQGLVHLQKKLLSDTLMERNINVGDEYDGLQFIKHRLCNKKVLLVLDDVNKLKQLKFLVGEHSWYGAGSRIIITTRDQHLLEAHAVDAIYRPEEMSNEEALRLFSLTCFGSEHTPEGYKEMSNLVVSYGHGLPLAIKVLGSHLVGGSITAWKSCLVGLENNFPTELLQVFQISFDSLHEVDKETFLHMACFFNGEDRDRTVRILDSLRLYPIEIVLRELIDKSLLNLSLDKNCYWMHPLVQQMGREMVCRECPEWPSRRSRLWLPEDIDALLTDNMGTDAIKCIVLNLPVQKKVYWHPEAFSKIPNLQLLKIHNVQLQHELTHFPNGLRFVEWSGYSLKSLPPNFVPYKLVELTMCHSNIELLWKGVKYLGSLKFIKLSHSQNLISTPDFSWAPLLVNIDFEGCTNLVEVHPSVGELKLLTLLNLKDCTSLESLPRKLEMKSLEILIFSSCSKVKEIPEFAKNMERLRELHLNGTTIKYLPLSIEHLTGLTLLNISHCKNLAGLPCAVFRMESLKEFIVFGCSRLANDDRSAKKTKNKKSNDD</sequence>
<dbReference type="SUPFAM" id="SSF52540">
    <property type="entry name" value="P-loop containing nucleoside triphosphate hydrolases"/>
    <property type="match status" value="1"/>
</dbReference>
<dbReference type="PANTHER" id="PTHR11017:SF559">
    <property type="entry name" value="DISEASE RESISTANCE PROTEIN CHL1"/>
    <property type="match status" value="1"/>
</dbReference>
<accession>A0A7N2MDQ8</accession>
<feature type="domain" description="TIR" evidence="5">
    <location>
        <begin position="17"/>
        <end position="184"/>
    </location>
</feature>
<dbReference type="InterPro" id="IPR058546">
    <property type="entry name" value="RPS4B/Roq1-like_LRR"/>
</dbReference>
<dbReference type="SMART" id="SM00255">
    <property type="entry name" value="TIR"/>
    <property type="match status" value="1"/>
</dbReference>
<dbReference type="InterPro" id="IPR035897">
    <property type="entry name" value="Toll_tir_struct_dom_sf"/>
</dbReference>
<dbReference type="Gramene" id="QL08p044305:mrna">
    <property type="protein sequence ID" value="QL08p044305:mrna"/>
    <property type="gene ID" value="QL08p044305"/>
</dbReference>
<evidence type="ECO:0000256" key="3">
    <source>
        <dbReference type="ARBA" id="ARBA00022821"/>
    </source>
</evidence>
<evidence type="ECO:0000259" key="5">
    <source>
        <dbReference type="PROSITE" id="PS50104"/>
    </source>
</evidence>
<keyword evidence="1" id="KW-0433">Leucine-rich repeat</keyword>
<dbReference type="PROSITE" id="PS50104">
    <property type="entry name" value="TIR"/>
    <property type="match status" value="1"/>
</dbReference>
<dbReference type="Gene3D" id="3.40.50.10140">
    <property type="entry name" value="Toll/interleukin-1 receptor homology (TIR) domain"/>
    <property type="match status" value="1"/>
</dbReference>
<dbReference type="SUPFAM" id="SSF52058">
    <property type="entry name" value="L domain-like"/>
    <property type="match status" value="1"/>
</dbReference>
<dbReference type="InParanoid" id="A0A7N2MDQ8"/>
<dbReference type="GO" id="GO:0043531">
    <property type="term" value="F:ADP binding"/>
    <property type="evidence" value="ECO:0007669"/>
    <property type="project" value="InterPro"/>
</dbReference>
<dbReference type="Proteomes" id="UP000594261">
    <property type="component" value="Chromosome 8"/>
</dbReference>
<organism evidence="6 7">
    <name type="scientific">Quercus lobata</name>
    <name type="common">Valley oak</name>
    <dbReference type="NCBI Taxonomy" id="97700"/>
    <lineage>
        <taxon>Eukaryota</taxon>
        <taxon>Viridiplantae</taxon>
        <taxon>Streptophyta</taxon>
        <taxon>Embryophyta</taxon>
        <taxon>Tracheophyta</taxon>
        <taxon>Spermatophyta</taxon>
        <taxon>Magnoliopsida</taxon>
        <taxon>eudicotyledons</taxon>
        <taxon>Gunneridae</taxon>
        <taxon>Pentapetalae</taxon>
        <taxon>rosids</taxon>
        <taxon>fabids</taxon>
        <taxon>Fagales</taxon>
        <taxon>Fagaceae</taxon>
        <taxon>Quercus</taxon>
    </lineage>
</organism>
<dbReference type="EMBL" id="LRBV02000008">
    <property type="status" value="NOT_ANNOTATED_CDS"/>
    <property type="molecule type" value="Genomic_DNA"/>
</dbReference>
<dbReference type="Pfam" id="PF07725">
    <property type="entry name" value="LRR_3"/>
    <property type="match status" value="1"/>
</dbReference>